<comment type="caution">
    <text evidence="2">The sequence shown here is derived from an EMBL/GenBank/DDBJ whole genome shotgun (WGS) entry which is preliminary data.</text>
</comment>
<protein>
    <submittedName>
        <fullName evidence="2">Uncharacterized protein</fullName>
    </submittedName>
</protein>
<evidence type="ECO:0000313" key="2">
    <source>
        <dbReference type="EMBL" id="TGE29195.1"/>
    </source>
</evidence>
<reference evidence="2 3" key="1">
    <citation type="submission" date="2019-04" db="EMBL/GenBank/DDBJ databases">
        <authorList>
            <person name="Feng G."/>
            <person name="Zhang J."/>
            <person name="Zhu H."/>
        </authorList>
    </citation>
    <scope>NUCLEOTIDE SEQUENCE [LARGE SCALE GENOMIC DNA]</scope>
    <source>
        <strain evidence="2 3">9PBR-1</strain>
    </source>
</reference>
<proteinExistence type="predicted"/>
<evidence type="ECO:0000256" key="1">
    <source>
        <dbReference type="SAM" id="SignalP"/>
    </source>
</evidence>
<dbReference type="Proteomes" id="UP000298471">
    <property type="component" value="Unassembled WGS sequence"/>
</dbReference>
<dbReference type="EMBL" id="SRMB01000001">
    <property type="protein sequence ID" value="TGE29195.1"/>
    <property type="molecule type" value="Genomic_DNA"/>
</dbReference>
<dbReference type="RefSeq" id="WP_135393391.1">
    <property type="nucleotide sequence ID" value="NZ_SRMB01000001.1"/>
</dbReference>
<keyword evidence="1" id="KW-0732">Signal</keyword>
<feature type="chain" id="PRO_5021476873" evidence="1">
    <location>
        <begin position="25"/>
        <end position="183"/>
    </location>
</feature>
<evidence type="ECO:0000313" key="3">
    <source>
        <dbReference type="Proteomes" id="UP000298471"/>
    </source>
</evidence>
<accession>A0A4Z0QHL5</accession>
<dbReference type="Gene3D" id="3.40.1000.10">
    <property type="entry name" value="Mog1/PsbP, alpha/beta/alpha sandwich"/>
    <property type="match status" value="1"/>
</dbReference>
<feature type="signal peptide" evidence="1">
    <location>
        <begin position="1"/>
        <end position="24"/>
    </location>
</feature>
<name>A0A4Z0QHL5_9BACT</name>
<sequence length="183" mass="20646">MQMNFTLSSSYLVAALLICSACNVDVKVKVQRKDPGNQSFDQVQFTLPQKWEAVTVKDSTSRAFRAKCGEEISFCDNIVMTLVPLDKSEFNNSLCSTYEEGLGEVLEKFKLISCKDTVINAATMKLVDYSFSARGVNLRSTTAFMVKKEKVIKMNFASIDDSEQYNHKRNDLFIRMLSSVSDK</sequence>
<dbReference type="AlphaFoldDB" id="A0A4Z0QHL5"/>
<keyword evidence="3" id="KW-1185">Reference proteome</keyword>
<organism evidence="2 3">
    <name type="scientific">Hymenobacter metallicola</name>
    <dbReference type="NCBI Taxonomy" id="2563114"/>
    <lineage>
        <taxon>Bacteria</taxon>
        <taxon>Pseudomonadati</taxon>
        <taxon>Bacteroidota</taxon>
        <taxon>Cytophagia</taxon>
        <taxon>Cytophagales</taxon>
        <taxon>Hymenobacteraceae</taxon>
        <taxon>Hymenobacter</taxon>
    </lineage>
</organism>
<gene>
    <name evidence="2" type="ORF">E5K02_07010</name>
</gene>